<evidence type="ECO:0000256" key="2">
    <source>
        <dbReference type="ARBA" id="ARBA00022723"/>
    </source>
</evidence>
<sequence length="519" mass="58056">MRQAAQRYRQVYEKYFDSISTKCTSINDLYRLLAVLGLSPTAAQIKTIWTSAKSNEFGFDDFVETAEKLKDTASSQYNNELKKTFSEKFGKTLSRSDLRRFVTSSGSNMSAGRLDQFLMDTFGDEESLSTELFMQKFNALRNDAFDAFVNDESRLSPGNEDVQPEFKINFSELKKSDLSDHVIEEPTCSARGAFFVADRAGHRFKMTLSTASRCCINLSMDTSDVILTFFIVRNGQIEGVGQILPSHEYISAVWQGDLPAGTYNILPCPVTLPKRERPSGQWSDLSTKDQYGETRLTQDCKNALAKVLALFDTSGNGRLGKVEFLEFVKRTEPEGVKEFDELWETIKENFNTIRDEITLNGLLAIHESQIAESSDQELYELFTNLGFTSDLSPLGCASIKLDVETPESLCKVEGLPIDQFANDGLNLVIKNSIKQSASNLPGSIEAKLFIIDSFAVLILAANRTHRISASVRAKNILPEHPEAMKIMLRPSRPDIIVFARNDPTKIPEAALRITQVQST</sequence>
<comment type="subcellular location">
    <subcellularLocation>
        <location evidence="1">Membrane</location>
    </subcellularLocation>
</comment>
<keyword evidence="2" id="KW-0479">Metal-binding</keyword>
<gene>
    <name evidence="7" type="ORF">OKIOD_LOCUS6948</name>
</gene>
<keyword evidence="4" id="KW-0106">Calcium</keyword>
<dbReference type="Gene3D" id="1.10.238.10">
    <property type="entry name" value="EF-hand"/>
    <property type="match status" value="2"/>
</dbReference>
<keyword evidence="8" id="KW-1185">Reference proteome</keyword>
<dbReference type="Proteomes" id="UP001158576">
    <property type="component" value="Chromosome XSR"/>
</dbReference>
<evidence type="ECO:0000256" key="4">
    <source>
        <dbReference type="ARBA" id="ARBA00022837"/>
    </source>
</evidence>
<evidence type="ECO:0000256" key="3">
    <source>
        <dbReference type="ARBA" id="ARBA00022737"/>
    </source>
</evidence>
<evidence type="ECO:0000256" key="1">
    <source>
        <dbReference type="ARBA" id="ARBA00004370"/>
    </source>
</evidence>
<dbReference type="PANTHER" id="PTHR46819">
    <property type="entry name" value="EF-HAND CALCIUM-BINDING DOMAIN-CONTAINING PROTEIN 7"/>
    <property type="match status" value="1"/>
</dbReference>
<dbReference type="PROSITE" id="PS00018">
    <property type="entry name" value="EF_HAND_1"/>
    <property type="match status" value="1"/>
</dbReference>
<protein>
    <submittedName>
        <fullName evidence="7">Oidioi.mRNA.OKI2018_I69.XSR.g15390.t1.cds</fullName>
    </submittedName>
</protein>
<accession>A0ABN7SGQ4</accession>
<evidence type="ECO:0000313" key="8">
    <source>
        <dbReference type="Proteomes" id="UP001158576"/>
    </source>
</evidence>
<evidence type="ECO:0000313" key="7">
    <source>
        <dbReference type="EMBL" id="CAG5098123.1"/>
    </source>
</evidence>
<dbReference type="InterPro" id="IPR052266">
    <property type="entry name" value="Miro-EF-hand_domain"/>
</dbReference>
<dbReference type="SUPFAM" id="SSF47473">
    <property type="entry name" value="EF-hand"/>
    <property type="match status" value="1"/>
</dbReference>
<evidence type="ECO:0000256" key="5">
    <source>
        <dbReference type="ARBA" id="ARBA00023136"/>
    </source>
</evidence>
<dbReference type="EMBL" id="OU015569">
    <property type="protein sequence ID" value="CAG5098123.1"/>
    <property type="molecule type" value="Genomic_DNA"/>
</dbReference>
<dbReference type="InterPro" id="IPR018247">
    <property type="entry name" value="EF_Hand_1_Ca_BS"/>
</dbReference>
<evidence type="ECO:0000259" key="6">
    <source>
        <dbReference type="PROSITE" id="PS50222"/>
    </source>
</evidence>
<organism evidence="7 8">
    <name type="scientific">Oikopleura dioica</name>
    <name type="common">Tunicate</name>
    <dbReference type="NCBI Taxonomy" id="34765"/>
    <lineage>
        <taxon>Eukaryota</taxon>
        <taxon>Metazoa</taxon>
        <taxon>Chordata</taxon>
        <taxon>Tunicata</taxon>
        <taxon>Appendicularia</taxon>
        <taxon>Copelata</taxon>
        <taxon>Oikopleuridae</taxon>
        <taxon>Oikopleura</taxon>
    </lineage>
</organism>
<keyword evidence="3" id="KW-0677">Repeat</keyword>
<name>A0ABN7SGQ4_OIKDI</name>
<dbReference type="PANTHER" id="PTHR46819:SF1">
    <property type="entry name" value="EF-HAND CALCIUM-BINDING DOMAIN-CONTAINING PROTEIN 7"/>
    <property type="match status" value="1"/>
</dbReference>
<proteinExistence type="predicted"/>
<dbReference type="InterPro" id="IPR002048">
    <property type="entry name" value="EF_hand_dom"/>
</dbReference>
<dbReference type="InterPro" id="IPR011992">
    <property type="entry name" value="EF-hand-dom_pair"/>
</dbReference>
<reference evidence="7 8" key="1">
    <citation type="submission" date="2021-04" db="EMBL/GenBank/DDBJ databases">
        <authorList>
            <person name="Bliznina A."/>
        </authorList>
    </citation>
    <scope>NUCLEOTIDE SEQUENCE [LARGE SCALE GENOMIC DNA]</scope>
</reference>
<feature type="domain" description="EF-hand" evidence="6">
    <location>
        <begin position="299"/>
        <end position="334"/>
    </location>
</feature>
<keyword evidence="5" id="KW-0472">Membrane</keyword>
<dbReference type="PROSITE" id="PS50222">
    <property type="entry name" value="EF_HAND_2"/>
    <property type="match status" value="1"/>
</dbReference>